<dbReference type="EMBL" id="NOKQ01000189">
    <property type="protein sequence ID" value="OZS78629.1"/>
    <property type="molecule type" value="Genomic_DNA"/>
</dbReference>
<gene>
    <name evidence="1" type="ORF">CF394_04915</name>
</gene>
<evidence type="ECO:0000313" key="2">
    <source>
        <dbReference type="Proteomes" id="UP000217065"/>
    </source>
</evidence>
<dbReference type="OrthoDB" id="1954789at2"/>
<name>A0A264W4X6_9BACL</name>
<accession>A0A264W4X6</accession>
<dbReference type="RefSeq" id="WP_094942127.1">
    <property type="nucleotide sequence ID" value="NZ_NOKQ01000189.1"/>
</dbReference>
<keyword evidence="2" id="KW-1185">Reference proteome</keyword>
<comment type="caution">
    <text evidence="1">The sequence shown here is derived from an EMBL/GenBank/DDBJ whole genome shotgun (WGS) entry which is preliminary data.</text>
</comment>
<dbReference type="Proteomes" id="UP000217065">
    <property type="component" value="Unassembled WGS sequence"/>
</dbReference>
<reference evidence="1 2" key="1">
    <citation type="submission" date="2017-07" db="EMBL/GenBank/DDBJ databases">
        <title>Tetzosporium hominis gen.nov. sp.nov.</title>
        <authorList>
            <person name="Tetz G."/>
            <person name="Tetz V."/>
        </authorList>
    </citation>
    <scope>NUCLEOTIDE SEQUENCE [LARGE SCALE GENOMIC DNA]</scope>
    <source>
        <strain evidence="1 2">VT-49</strain>
    </source>
</reference>
<organism evidence="1 2">
    <name type="scientific">Tetzosporium hominis</name>
    <dbReference type="NCBI Taxonomy" id="2020506"/>
    <lineage>
        <taxon>Bacteria</taxon>
        <taxon>Bacillati</taxon>
        <taxon>Bacillota</taxon>
        <taxon>Bacilli</taxon>
        <taxon>Bacillales</taxon>
        <taxon>Caryophanaceae</taxon>
        <taxon>Tetzosporium</taxon>
    </lineage>
</organism>
<sequence length="161" mass="18642">MRFILLLFMCISLTGCDYSASEESIPPMPEYFNFKLNYGFQGIQEIDTFSDTVVKDLVLDGTIETSISLEQDEMETIYQQMMAMDIMEVELEVDGSCRSEPEPVSRWKIVMNGETKSFHYTTLCPSNQLEKKFLQLEKTIQEMVEEKPEYKELPPIKGGYE</sequence>
<dbReference type="PROSITE" id="PS51257">
    <property type="entry name" value="PROKAR_LIPOPROTEIN"/>
    <property type="match status" value="1"/>
</dbReference>
<dbReference type="AlphaFoldDB" id="A0A264W4X6"/>
<protein>
    <submittedName>
        <fullName evidence="1">Uncharacterized protein</fullName>
    </submittedName>
</protein>
<proteinExistence type="predicted"/>
<evidence type="ECO:0000313" key="1">
    <source>
        <dbReference type="EMBL" id="OZS78629.1"/>
    </source>
</evidence>